<name>A0AAV7VX79_PLEWA</name>
<reference evidence="1" key="1">
    <citation type="journal article" date="2022" name="bioRxiv">
        <title>Sequencing and chromosome-scale assembly of the giantPleurodeles waltlgenome.</title>
        <authorList>
            <person name="Brown T."/>
            <person name="Elewa A."/>
            <person name="Iarovenko S."/>
            <person name="Subramanian E."/>
            <person name="Araus A.J."/>
            <person name="Petzold A."/>
            <person name="Susuki M."/>
            <person name="Suzuki K.-i.T."/>
            <person name="Hayashi T."/>
            <person name="Toyoda A."/>
            <person name="Oliveira C."/>
            <person name="Osipova E."/>
            <person name="Leigh N.D."/>
            <person name="Simon A."/>
            <person name="Yun M.H."/>
        </authorList>
    </citation>
    <scope>NUCLEOTIDE SEQUENCE</scope>
    <source>
        <strain evidence="1">20211129_DDA</strain>
        <tissue evidence="1">Liver</tissue>
    </source>
</reference>
<proteinExistence type="predicted"/>
<dbReference type="Proteomes" id="UP001066276">
    <property type="component" value="Chromosome 1_2"/>
</dbReference>
<comment type="caution">
    <text evidence="1">The sequence shown here is derived from an EMBL/GenBank/DDBJ whole genome shotgun (WGS) entry which is preliminary data.</text>
</comment>
<dbReference type="EMBL" id="JANPWB010000002">
    <property type="protein sequence ID" value="KAJ1205341.1"/>
    <property type="molecule type" value="Genomic_DNA"/>
</dbReference>
<evidence type="ECO:0000313" key="1">
    <source>
        <dbReference type="EMBL" id="KAJ1205341.1"/>
    </source>
</evidence>
<gene>
    <name evidence="1" type="ORF">NDU88_000776</name>
</gene>
<evidence type="ECO:0000313" key="2">
    <source>
        <dbReference type="Proteomes" id="UP001066276"/>
    </source>
</evidence>
<protein>
    <submittedName>
        <fullName evidence="1">Uncharacterized protein</fullName>
    </submittedName>
</protein>
<accession>A0AAV7VX79</accession>
<keyword evidence="2" id="KW-1185">Reference proteome</keyword>
<organism evidence="1 2">
    <name type="scientific">Pleurodeles waltl</name>
    <name type="common">Iberian ribbed newt</name>
    <dbReference type="NCBI Taxonomy" id="8319"/>
    <lineage>
        <taxon>Eukaryota</taxon>
        <taxon>Metazoa</taxon>
        <taxon>Chordata</taxon>
        <taxon>Craniata</taxon>
        <taxon>Vertebrata</taxon>
        <taxon>Euteleostomi</taxon>
        <taxon>Amphibia</taxon>
        <taxon>Batrachia</taxon>
        <taxon>Caudata</taxon>
        <taxon>Salamandroidea</taxon>
        <taxon>Salamandridae</taxon>
        <taxon>Pleurodelinae</taxon>
        <taxon>Pleurodeles</taxon>
    </lineage>
</organism>
<dbReference type="AlphaFoldDB" id="A0AAV7VX79"/>
<sequence length="166" mass="18588">MLCQPPTDLAAISTAIQESRELVESKVDSVCIDHSLMNRDTCKVDETVTEAEALIYTTEDHVATLKRQVSKLLSMGAALEERVEDVENPSRRKNLCLSSSLEWEEVSGMDSLLDEWSFSSSCRDQDVVALGVTLDLNKNEKNSPSRVWRLGQPYALAFPSRCEFDD</sequence>